<feature type="compositionally biased region" description="Low complexity" evidence="1">
    <location>
        <begin position="72"/>
        <end position="82"/>
    </location>
</feature>
<comment type="caution">
    <text evidence="3">The sequence shown here is derived from an EMBL/GenBank/DDBJ whole genome shotgun (WGS) entry which is preliminary data.</text>
</comment>
<gene>
    <name evidence="3" type="ORF">Taro_006458</name>
</gene>
<evidence type="ECO:0000313" key="4">
    <source>
        <dbReference type="Proteomes" id="UP000652761"/>
    </source>
</evidence>
<feature type="non-terminal residue" evidence="3">
    <location>
        <position position="120"/>
    </location>
</feature>
<reference evidence="3" key="1">
    <citation type="submission" date="2017-07" db="EMBL/GenBank/DDBJ databases">
        <title>Taro Niue Genome Assembly and Annotation.</title>
        <authorList>
            <person name="Atibalentja N."/>
            <person name="Keating K."/>
            <person name="Fields C.J."/>
        </authorList>
    </citation>
    <scope>NUCLEOTIDE SEQUENCE</scope>
    <source>
        <strain evidence="3">Niue_2</strain>
        <tissue evidence="3">Leaf</tissue>
    </source>
</reference>
<keyword evidence="2" id="KW-0472">Membrane</keyword>
<dbReference type="EMBL" id="NMUH01000192">
    <property type="protein sequence ID" value="MQL74104.1"/>
    <property type="molecule type" value="Genomic_DNA"/>
</dbReference>
<evidence type="ECO:0000256" key="2">
    <source>
        <dbReference type="SAM" id="Phobius"/>
    </source>
</evidence>
<dbReference type="AlphaFoldDB" id="A0A843TXQ1"/>
<sequence>APIRASAWARANPSRTPPTCSTSFQIVLHSRLLQLCFCLLFAFLLLLLEFLTELACQPSPALVALPLHASSTRRQQQQQTTPPRDPRRNPDIVFLARTRKPGQLYGLSGKYLIESIAVLI</sequence>
<keyword evidence="2" id="KW-1133">Transmembrane helix</keyword>
<keyword evidence="2" id="KW-0812">Transmembrane</keyword>
<name>A0A843TXQ1_COLES</name>
<protein>
    <submittedName>
        <fullName evidence="3">Uncharacterized protein</fullName>
    </submittedName>
</protein>
<keyword evidence="4" id="KW-1185">Reference proteome</keyword>
<proteinExistence type="predicted"/>
<dbReference type="Proteomes" id="UP000652761">
    <property type="component" value="Unassembled WGS sequence"/>
</dbReference>
<feature type="transmembrane region" description="Helical" evidence="2">
    <location>
        <begin position="32"/>
        <end position="51"/>
    </location>
</feature>
<evidence type="ECO:0000313" key="3">
    <source>
        <dbReference type="EMBL" id="MQL74104.1"/>
    </source>
</evidence>
<organism evidence="3 4">
    <name type="scientific">Colocasia esculenta</name>
    <name type="common">Wild taro</name>
    <name type="synonym">Arum esculentum</name>
    <dbReference type="NCBI Taxonomy" id="4460"/>
    <lineage>
        <taxon>Eukaryota</taxon>
        <taxon>Viridiplantae</taxon>
        <taxon>Streptophyta</taxon>
        <taxon>Embryophyta</taxon>
        <taxon>Tracheophyta</taxon>
        <taxon>Spermatophyta</taxon>
        <taxon>Magnoliopsida</taxon>
        <taxon>Liliopsida</taxon>
        <taxon>Araceae</taxon>
        <taxon>Aroideae</taxon>
        <taxon>Colocasieae</taxon>
        <taxon>Colocasia</taxon>
    </lineage>
</organism>
<evidence type="ECO:0000256" key="1">
    <source>
        <dbReference type="SAM" id="MobiDB-lite"/>
    </source>
</evidence>
<accession>A0A843TXQ1</accession>
<feature type="region of interest" description="Disordered" evidence="1">
    <location>
        <begin position="71"/>
        <end position="90"/>
    </location>
</feature>